<sequence>MQVSLKSVVKILSKINNNVFNTIFNNPQNFCEKVSNKINETKALLLTVGLEHNKTDELNKSSKRIYNIIMLNSNIEKEFLQHYKKHKQIKLFIKLTN</sequence>
<dbReference type="RefSeq" id="WP_172233902.1">
    <property type="nucleotide sequence ID" value="NZ_CP035946.1"/>
</dbReference>
<dbReference type="EMBL" id="JACGBB010000011">
    <property type="protein sequence ID" value="MBZ7987634.1"/>
    <property type="molecule type" value="Genomic_DNA"/>
</dbReference>
<gene>
    <name evidence="1" type="ORF">AVCANL283_05915</name>
</gene>
<reference evidence="1 2" key="1">
    <citation type="submission" date="2020-07" db="EMBL/GenBank/DDBJ databases">
        <title>Transfer of Campylobacter canadensis to the novel genus Avispirillum gen. nov., that also includes two novel species recovered from migratory waterfowl: Avispirillum anseris sp. nov. and Avispirillum brantae sp. nov.</title>
        <authorList>
            <person name="Miller W.G."/>
            <person name="Chapman M.H."/>
            <person name="Yee E."/>
            <person name="Inglis G.D."/>
        </authorList>
    </citation>
    <scope>NUCLEOTIDE SEQUENCE [LARGE SCALE GENOMIC DNA]</scope>
    <source>
        <strain evidence="1 2">L283</strain>
    </source>
</reference>
<evidence type="ECO:0000313" key="1">
    <source>
        <dbReference type="EMBL" id="MBZ7987634.1"/>
    </source>
</evidence>
<keyword evidence="2" id="KW-1185">Reference proteome</keyword>
<protein>
    <submittedName>
        <fullName evidence="1">Uncharacterized protein</fullName>
    </submittedName>
</protein>
<accession>A0ABS7WUD3</accession>
<proteinExistence type="predicted"/>
<organism evidence="1 2">
    <name type="scientific">Campylobacter canadensis</name>
    <dbReference type="NCBI Taxonomy" id="449520"/>
    <lineage>
        <taxon>Bacteria</taxon>
        <taxon>Pseudomonadati</taxon>
        <taxon>Campylobacterota</taxon>
        <taxon>Epsilonproteobacteria</taxon>
        <taxon>Campylobacterales</taxon>
        <taxon>Campylobacteraceae</taxon>
        <taxon>Campylobacter</taxon>
    </lineage>
</organism>
<name>A0ABS7WUD3_9BACT</name>
<comment type="caution">
    <text evidence="1">The sequence shown here is derived from an EMBL/GenBank/DDBJ whole genome shotgun (WGS) entry which is preliminary data.</text>
</comment>
<dbReference type="Proteomes" id="UP000786183">
    <property type="component" value="Unassembled WGS sequence"/>
</dbReference>
<evidence type="ECO:0000313" key="2">
    <source>
        <dbReference type="Proteomes" id="UP000786183"/>
    </source>
</evidence>